<dbReference type="RefSeq" id="XP_001840050.2">
    <property type="nucleotide sequence ID" value="XM_001839998.2"/>
</dbReference>
<dbReference type="AlphaFoldDB" id="A8PAT8"/>
<proteinExistence type="predicted"/>
<feature type="region of interest" description="Disordered" evidence="1">
    <location>
        <begin position="1"/>
        <end position="67"/>
    </location>
</feature>
<dbReference type="GeneID" id="6016671"/>
<dbReference type="EMBL" id="AACS02000002">
    <property type="protein sequence ID" value="EAU81774.2"/>
    <property type="molecule type" value="Genomic_DNA"/>
</dbReference>
<evidence type="ECO:0000256" key="1">
    <source>
        <dbReference type="SAM" id="MobiDB-lite"/>
    </source>
</evidence>
<reference evidence="2 3" key="1">
    <citation type="journal article" date="2010" name="Proc. Natl. Acad. Sci. U.S.A.">
        <title>Insights into evolution of multicellular fungi from the assembled chromosomes of the mushroom Coprinopsis cinerea (Coprinus cinereus).</title>
        <authorList>
            <person name="Stajich J.E."/>
            <person name="Wilke S.K."/>
            <person name="Ahren D."/>
            <person name="Au C.H."/>
            <person name="Birren B.W."/>
            <person name="Borodovsky M."/>
            <person name="Burns C."/>
            <person name="Canback B."/>
            <person name="Casselton L.A."/>
            <person name="Cheng C.K."/>
            <person name="Deng J."/>
            <person name="Dietrich F.S."/>
            <person name="Fargo D.C."/>
            <person name="Farman M.L."/>
            <person name="Gathman A.C."/>
            <person name="Goldberg J."/>
            <person name="Guigo R."/>
            <person name="Hoegger P.J."/>
            <person name="Hooker J.B."/>
            <person name="Huggins A."/>
            <person name="James T.Y."/>
            <person name="Kamada T."/>
            <person name="Kilaru S."/>
            <person name="Kodira C."/>
            <person name="Kues U."/>
            <person name="Kupfer D."/>
            <person name="Kwan H.S."/>
            <person name="Lomsadze A."/>
            <person name="Li W."/>
            <person name="Lilly W.W."/>
            <person name="Ma L.J."/>
            <person name="Mackey A.J."/>
            <person name="Manning G."/>
            <person name="Martin F."/>
            <person name="Muraguchi H."/>
            <person name="Natvig D.O."/>
            <person name="Palmerini H."/>
            <person name="Ramesh M.A."/>
            <person name="Rehmeyer C.J."/>
            <person name="Roe B.A."/>
            <person name="Shenoy N."/>
            <person name="Stanke M."/>
            <person name="Ter-Hovhannisyan V."/>
            <person name="Tunlid A."/>
            <person name="Velagapudi R."/>
            <person name="Vision T.J."/>
            <person name="Zeng Q."/>
            <person name="Zolan M.E."/>
            <person name="Pukkila P.J."/>
        </authorList>
    </citation>
    <scope>NUCLEOTIDE SEQUENCE [LARGE SCALE GENOMIC DNA]</scope>
    <source>
        <strain evidence="3">Okayama-7 / 130 / ATCC MYA-4618 / FGSC 9003</strain>
    </source>
</reference>
<feature type="compositionally biased region" description="Basic and acidic residues" evidence="1">
    <location>
        <begin position="56"/>
        <end position="67"/>
    </location>
</feature>
<dbReference type="VEuPathDB" id="FungiDB:CC1G_12864"/>
<feature type="compositionally biased region" description="Basic and acidic residues" evidence="1">
    <location>
        <begin position="7"/>
        <end position="29"/>
    </location>
</feature>
<gene>
    <name evidence="2" type="ORF">CC1G_12864</name>
</gene>
<dbReference type="KEGG" id="cci:CC1G_12864"/>
<dbReference type="InParanoid" id="A8PAT8"/>
<dbReference type="Proteomes" id="UP000001861">
    <property type="component" value="Unassembled WGS sequence"/>
</dbReference>
<sequence length="263" mass="31212">MPRAKRYHTDEERRKANREKSRRYYERNRTLVLSKRASRKKDPETRLAPGRPRKYFTKEEQDEAKRNHARRYYERRVKKTTFSLRRAIMPHDLKEPALPQSLPEWVTPALSNPFSQLRALQTTFRRMTSGSTFELLKAIALQYLKSRDTNVFDKELAKYNELLKKASLIEDCVLTIEGVKAHQSAREMTNDIRRFTFWVEDLMSQALIHGYGYFRQLFHQEKLGFQVAWRRIDSTARLQEGDAITTAAAKTMALRYPYGQFLR</sequence>
<accession>A8PAT8</accession>
<protein>
    <submittedName>
        <fullName evidence="2">Uncharacterized protein</fullName>
    </submittedName>
</protein>
<dbReference type="HOGENOM" id="CLU_1026774_0_0_1"/>
<evidence type="ECO:0000313" key="2">
    <source>
        <dbReference type="EMBL" id="EAU81774.2"/>
    </source>
</evidence>
<comment type="caution">
    <text evidence="2">The sequence shown here is derived from an EMBL/GenBank/DDBJ whole genome shotgun (WGS) entry which is preliminary data.</text>
</comment>
<keyword evidence="3" id="KW-1185">Reference proteome</keyword>
<dbReference type="OMA" id="AREMTND"/>
<evidence type="ECO:0000313" key="3">
    <source>
        <dbReference type="Proteomes" id="UP000001861"/>
    </source>
</evidence>
<organism evidence="2 3">
    <name type="scientific">Coprinopsis cinerea (strain Okayama-7 / 130 / ATCC MYA-4618 / FGSC 9003)</name>
    <name type="common">Inky cap fungus</name>
    <name type="synonym">Hormographiella aspergillata</name>
    <dbReference type="NCBI Taxonomy" id="240176"/>
    <lineage>
        <taxon>Eukaryota</taxon>
        <taxon>Fungi</taxon>
        <taxon>Dikarya</taxon>
        <taxon>Basidiomycota</taxon>
        <taxon>Agaricomycotina</taxon>
        <taxon>Agaricomycetes</taxon>
        <taxon>Agaricomycetidae</taxon>
        <taxon>Agaricales</taxon>
        <taxon>Agaricineae</taxon>
        <taxon>Psathyrellaceae</taxon>
        <taxon>Coprinopsis</taxon>
    </lineage>
</organism>
<name>A8PAT8_COPC7</name>